<dbReference type="AlphaFoldDB" id="A0A7S3PYG6"/>
<name>A0A7S3PYG6_9STRA</name>
<dbReference type="EMBL" id="HBIO01005817">
    <property type="protein sequence ID" value="CAE0459337.1"/>
    <property type="molecule type" value="Transcribed_RNA"/>
</dbReference>
<organism evidence="2">
    <name type="scientific">Chaetoceros debilis</name>
    <dbReference type="NCBI Taxonomy" id="122233"/>
    <lineage>
        <taxon>Eukaryota</taxon>
        <taxon>Sar</taxon>
        <taxon>Stramenopiles</taxon>
        <taxon>Ochrophyta</taxon>
        <taxon>Bacillariophyta</taxon>
        <taxon>Coscinodiscophyceae</taxon>
        <taxon>Chaetocerotophycidae</taxon>
        <taxon>Chaetocerotales</taxon>
        <taxon>Chaetocerotaceae</taxon>
        <taxon>Chaetoceros</taxon>
    </lineage>
</organism>
<dbReference type="PANTHER" id="PTHR16469">
    <property type="entry name" value="UBIQUITIN-ASSOCIATED AND SH3 DOMAIN-CONTAINING BA-RELATED"/>
    <property type="match status" value="1"/>
</dbReference>
<dbReference type="Gene3D" id="3.40.50.1240">
    <property type="entry name" value="Phosphoglycerate mutase-like"/>
    <property type="match status" value="1"/>
</dbReference>
<dbReference type="PANTHER" id="PTHR16469:SF27">
    <property type="entry name" value="UBIQUITIN-ASSOCIATED AND SH3 DOMAIN-CONTAINING BA-RELATED"/>
    <property type="match status" value="1"/>
</dbReference>
<feature type="region of interest" description="Disordered" evidence="1">
    <location>
        <begin position="91"/>
        <end position="110"/>
    </location>
</feature>
<dbReference type="CDD" id="cd07040">
    <property type="entry name" value="HP"/>
    <property type="match status" value="1"/>
</dbReference>
<evidence type="ECO:0000313" key="2">
    <source>
        <dbReference type="EMBL" id="CAE0459337.1"/>
    </source>
</evidence>
<dbReference type="SMART" id="SM00855">
    <property type="entry name" value="PGAM"/>
    <property type="match status" value="1"/>
</dbReference>
<proteinExistence type="predicted"/>
<dbReference type="InterPro" id="IPR029033">
    <property type="entry name" value="His_PPase_superfam"/>
</dbReference>
<dbReference type="InterPro" id="IPR051710">
    <property type="entry name" value="Phosphatase_SH3-domain"/>
</dbReference>
<reference evidence="2" key="1">
    <citation type="submission" date="2021-01" db="EMBL/GenBank/DDBJ databases">
        <authorList>
            <person name="Corre E."/>
            <person name="Pelletier E."/>
            <person name="Niang G."/>
            <person name="Scheremetjew M."/>
            <person name="Finn R."/>
            <person name="Kale V."/>
            <person name="Holt S."/>
            <person name="Cochrane G."/>
            <person name="Meng A."/>
            <person name="Brown T."/>
            <person name="Cohen L."/>
        </authorList>
    </citation>
    <scope>NUCLEOTIDE SEQUENCE</scope>
    <source>
        <strain evidence="2">MM31A-1</strain>
    </source>
</reference>
<protein>
    <submittedName>
        <fullName evidence="2">Uncharacterized protein</fullName>
    </submittedName>
</protein>
<gene>
    <name evidence="2" type="ORF">CDEB00056_LOCUS4178</name>
</gene>
<dbReference type="Pfam" id="PF00300">
    <property type="entry name" value="His_Phos_1"/>
    <property type="match status" value="2"/>
</dbReference>
<dbReference type="SUPFAM" id="SSF53254">
    <property type="entry name" value="Phosphoglycerate mutase-like"/>
    <property type="match status" value="2"/>
</dbReference>
<dbReference type="InterPro" id="IPR013078">
    <property type="entry name" value="His_Pase_superF_clade-1"/>
</dbReference>
<evidence type="ECO:0000256" key="1">
    <source>
        <dbReference type="SAM" id="MobiDB-lite"/>
    </source>
</evidence>
<sequence length="338" mass="38071">MKKGAIIVARHGERIDYYLRDGGSNWLQTAMATRPFDPPLTRRGQMQGRRLGMYLADIIETHNLPPMEAVYSSPMVRCCMTAAEAVKGYEEEVGKKQQQGNNDDGNDTDKNLKVSVENGLVESLNRNWYASWCLKTSNGTWGGPNGFATKYEDPDILHGMDSRANGDAHVLFQDVSNISKFLSSYDGNDSDKSLASTPYEDDFCPMQLSSLVNRDGHRDEMVSPMQDAKFKWNNFETKKGLQDRMHNVVAEISKRHPNGTILLVSHGGPVTHLFERLMNDSWETFGVSTYTSFTVYQDEICVEDEKCDEKRWKALVVNDDSHVKAMKMESSDHAGSFA</sequence>
<accession>A0A7S3PYG6</accession>